<keyword evidence="8" id="KW-0460">Magnesium</keyword>
<gene>
    <name evidence="10" type="ORF">COHA_006486</name>
</gene>
<dbReference type="PANTHER" id="PTHR11088">
    <property type="entry name" value="TRNA DIMETHYLALLYLTRANSFERASE"/>
    <property type="match status" value="1"/>
</dbReference>
<dbReference type="HAMAP" id="MF_00185">
    <property type="entry name" value="IPP_trans"/>
    <property type="match status" value="1"/>
</dbReference>
<dbReference type="GO" id="GO:0009691">
    <property type="term" value="P:cytokinin biosynthetic process"/>
    <property type="evidence" value="ECO:0007669"/>
    <property type="project" value="TreeGrafter"/>
</dbReference>
<evidence type="ECO:0000256" key="2">
    <source>
        <dbReference type="ARBA" id="ARBA00005842"/>
    </source>
</evidence>
<organism evidence="10 11">
    <name type="scientific">Chlorella ohadii</name>
    <dbReference type="NCBI Taxonomy" id="2649997"/>
    <lineage>
        <taxon>Eukaryota</taxon>
        <taxon>Viridiplantae</taxon>
        <taxon>Chlorophyta</taxon>
        <taxon>core chlorophytes</taxon>
        <taxon>Trebouxiophyceae</taxon>
        <taxon>Chlorellales</taxon>
        <taxon>Chlorellaceae</taxon>
        <taxon>Chlorella clade</taxon>
        <taxon>Chlorella</taxon>
    </lineage>
</organism>
<evidence type="ECO:0000256" key="7">
    <source>
        <dbReference type="ARBA" id="ARBA00022840"/>
    </source>
</evidence>
<evidence type="ECO:0000256" key="4">
    <source>
        <dbReference type="ARBA" id="ARBA00022679"/>
    </source>
</evidence>
<dbReference type="Pfam" id="PF01715">
    <property type="entry name" value="IPPT"/>
    <property type="match status" value="1"/>
</dbReference>
<reference evidence="10" key="1">
    <citation type="submission" date="2020-11" db="EMBL/GenBank/DDBJ databases">
        <title>Chlorella ohadii genome sequencing and assembly.</title>
        <authorList>
            <person name="Murik O."/>
            <person name="Treves H."/>
            <person name="Kedem I."/>
            <person name="Shotland Y."/>
            <person name="Kaplan A."/>
        </authorList>
    </citation>
    <scope>NUCLEOTIDE SEQUENCE</scope>
    <source>
        <strain evidence="10">1</strain>
    </source>
</reference>
<evidence type="ECO:0000313" key="11">
    <source>
        <dbReference type="Proteomes" id="UP001205105"/>
    </source>
</evidence>
<comment type="catalytic activity">
    <reaction evidence="9">
        <text>adenosine(37) in tRNA + dimethylallyl diphosphate = N(6)-dimethylallyladenosine(37) in tRNA + diphosphate</text>
        <dbReference type="Rhea" id="RHEA:26482"/>
        <dbReference type="Rhea" id="RHEA-COMP:10162"/>
        <dbReference type="Rhea" id="RHEA-COMP:10375"/>
        <dbReference type="ChEBI" id="CHEBI:33019"/>
        <dbReference type="ChEBI" id="CHEBI:57623"/>
        <dbReference type="ChEBI" id="CHEBI:74411"/>
        <dbReference type="ChEBI" id="CHEBI:74415"/>
        <dbReference type="EC" id="2.5.1.75"/>
    </reaction>
</comment>
<dbReference type="InterPro" id="IPR027417">
    <property type="entry name" value="P-loop_NTPase"/>
</dbReference>
<comment type="caution">
    <text evidence="10">The sequence shown here is derived from an EMBL/GenBank/DDBJ whole genome shotgun (WGS) entry which is preliminary data.</text>
</comment>
<proteinExistence type="inferred from homology"/>
<keyword evidence="11" id="KW-1185">Reference proteome</keyword>
<dbReference type="GO" id="GO:0006400">
    <property type="term" value="P:tRNA modification"/>
    <property type="evidence" value="ECO:0007669"/>
    <property type="project" value="TreeGrafter"/>
</dbReference>
<dbReference type="SUPFAM" id="SSF52540">
    <property type="entry name" value="P-loop containing nucleoside triphosphate hydrolases"/>
    <property type="match status" value="2"/>
</dbReference>
<dbReference type="Gene3D" id="3.40.50.300">
    <property type="entry name" value="P-loop containing nucleotide triphosphate hydrolases"/>
    <property type="match status" value="1"/>
</dbReference>
<dbReference type="EMBL" id="JADXDR010000095">
    <property type="protein sequence ID" value="KAI7839677.1"/>
    <property type="molecule type" value="Genomic_DNA"/>
</dbReference>
<keyword evidence="6" id="KW-0547">Nucleotide-binding</keyword>
<comment type="similarity">
    <text evidence="2">Belongs to the IPP transferase family.</text>
</comment>
<dbReference type="PANTHER" id="PTHR11088:SF60">
    <property type="entry name" value="TRNA DIMETHYLALLYLTRANSFERASE"/>
    <property type="match status" value="1"/>
</dbReference>
<dbReference type="EC" id="2.5.1.75" evidence="3"/>
<sequence length="412" mass="43803">MHAANAASARLLHLPTNRLAALRALAGARRGAAVMAAPAASGGAAAAAADGPASAAAGARPKVLVLTGPTAVGKTKASLALAEALGGEIISADSVQVYRRLDIGSDKIRPEEQRGIPHHLIDVLDPEAEFSAGDFFTLARAAAEDILRRGRTPIVVGGTGFYLRWFIHGKPATPGATPASEAAARERLEQAYAAAAAAAAGKAPADLAPEERWAAGCALIESLGDAVSAERLRGEPNNQYRLLRVVDILLQTGGRTLAELDLDAQRPTDYDCRCFFLHRPRAELYRRIDGRVEEMMAGGLLTECQEVLLDAGIQPNSNCASRAIGYRQAGEALQRWHADPDSVTEQSVIQAVQAVQAASRQLCHKQMTWFRDEEMFRWIDATQGEEAVLAEILQRWAAPAHEGGCGDSGRLT</sequence>
<evidence type="ECO:0000256" key="8">
    <source>
        <dbReference type="ARBA" id="ARBA00022842"/>
    </source>
</evidence>
<evidence type="ECO:0000256" key="9">
    <source>
        <dbReference type="ARBA" id="ARBA00049563"/>
    </source>
</evidence>
<keyword evidence="4" id="KW-0808">Transferase</keyword>
<dbReference type="GO" id="GO:0052381">
    <property type="term" value="F:tRNA dimethylallyltransferase activity"/>
    <property type="evidence" value="ECO:0007669"/>
    <property type="project" value="UniProtKB-EC"/>
</dbReference>
<dbReference type="GO" id="GO:0005524">
    <property type="term" value="F:ATP binding"/>
    <property type="evidence" value="ECO:0007669"/>
    <property type="project" value="UniProtKB-KW"/>
</dbReference>
<keyword evidence="7" id="KW-0067">ATP-binding</keyword>
<comment type="cofactor">
    <cofactor evidence="1">
        <name>Mg(2+)</name>
        <dbReference type="ChEBI" id="CHEBI:18420"/>
    </cofactor>
</comment>
<accession>A0AAD5H535</accession>
<dbReference type="Proteomes" id="UP001205105">
    <property type="component" value="Unassembled WGS sequence"/>
</dbReference>
<dbReference type="AlphaFoldDB" id="A0AAD5H535"/>
<evidence type="ECO:0000256" key="5">
    <source>
        <dbReference type="ARBA" id="ARBA00022694"/>
    </source>
</evidence>
<evidence type="ECO:0000256" key="6">
    <source>
        <dbReference type="ARBA" id="ARBA00022741"/>
    </source>
</evidence>
<keyword evidence="5" id="KW-0819">tRNA processing</keyword>
<name>A0AAD5H535_9CHLO</name>
<dbReference type="CDD" id="cd02019">
    <property type="entry name" value="NK"/>
    <property type="match status" value="1"/>
</dbReference>
<evidence type="ECO:0000313" key="10">
    <source>
        <dbReference type="EMBL" id="KAI7839677.1"/>
    </source>
</evidence>
<protein>
    <recommendedName>
        <fullName evidence="3">tRNA dimethylallyltransferase</fullName>
        <ecNumber evidence="3">2.5.1.75</ecNumber>
    </recommendedName>
</protein>
<dbReference type="InterPro" id="IPR039657">
    <property type="entry name" value="Dimethylallyltransferase"/>
</dbReference>
<evidence type="ECO:0000256" key="1">
    <source>
        <dbReference type="ARBA" id="ARBA00001946"/>
    </source>
</evidence>
<evidence type="ECO:0000256" key="3">
    <source>
        <dbReference type="ARBA" id="ARBA00012665"/>
    </source>
</evidence>
<dbReference type="InterPro" id="IPR018022">
    <property type="entry name" value="IPT"/>
</dbReference>